<dbReference type="PROSITE" id="PS51918">
    <property type="entry name" value="RADICAL_SAM"/>
    <property type="match status" value="1"/>
</dbReference>
<feature type="binding site" evidence="15">
    <location>
        <begin position="63"/>
        <end position="65"/>
    </location>
    <ligand>
        <name>S-adenosyl-L-methionine</name>
        <dbReference type="ChEBI" id="CHEBI:59789"/>
        <label>2</label>
    </ligand>
</feature>
<keyword evidence="8 14" id="KW-0479">Metal-binding</keyword>
<feature type="binding site" evidence="16">
    <location>
        <position position="64"/>
    </location>
    <ligand>
        <name>[4Fe-4S] cluster</name>
        <dbReference type="ChEBI" id="CHEBI:49883"/>
        <note>4Fe-4S-S-AdoMet</note>
    </ligand>
</feature>
<evidence type="ECO:0000256" key="10">
    <source>
        <dbReference type="ARBA" id="ARBA00023004"/>
    </source>
</evidence>
<evidence type="ECO:0000313" key="19">
    <source>
        <dbReference type="Proteomes" id="UP000197024"/>
    </source>
</evidence>
<comment type="similarity">
    <text evidence="3 14">Belongs to the anaerobic coproporphyrinogen-III oxidase family.</text>
</comment>
<comment type="cofactor">
    <cofactor evidence="14 16">
        <name>[4Fe-4S] cluster</name>
        <dbReference type="ChEBI" id="CHEBI:49883"/>
    </cofactor>
    <text evidence="14 16">Binds 1 [4Fe-4S] cluster. The cluster is coordinated with 3 cysteines and an exchangeable S-adenosyl-L-methionine.</text>
</comment>
<dbReference type="Gene3D" id="3.20.20.70">
    <property type="entry name" value="Aldolase class I"/>
    <property type="match status" value="1"/>
</dbReference>
<dbReference type="SFLD" id="SFLDG01065">
    <property type="entry name" value="anaerobic_coproporphyrinogen-I"/>
    <property type="match status" value="1"/>
</dbReference>
<dbReference type="SUPFAM" id="SSF102114">
    <property type="entry name" value="Radical SAM enzymes"/>
    <property type="match status" value="1"/>
</dbReference>
<dbReference type="CDD" id="cd01335">
    <property type="entry name" value="Radical_SAM"/>
    <property type="match status" value="1"/>
</dbReference>
<dbReference type="UniPathway" id="UPA00251">
    <property type="reaction ID" value="UER00323"/>
</dbReference>
<dbReference type="PANTHER" id="PTHR13932">
    <property type="entry name" value="COPROPORPHYRINIGEN III OXIDASE"/>
    <property type="match status" value="1"/>
</dbReference>
<dbReference type="GO" id="GO:0005737">
    <property type="term" value="C:cytoplasm"/>
    <property type="evidence" value="ECO:0007669"/>
    <property type="project" value="UniProtKB-SubCell"/>
</dbReference>
<sequence>MIDPLPSAWLPFASRSLPRYTSYPTAIAFRPVRTGDVPWSEDGSDNALSLYVHVPFCERLCWYCGCNTTIVSSYERIAAFHEVLLKEINLWRTRAASWKGQVRHLHFGGGSPNTLRPEDFGAVVRALQDVFIFAPDAEIAVELDPALLNPAFVDGLGQAGVTRASLGVQTFDAGVQALINRPQPFAQVAEAVRRLRQAGIRGVNFDLMYGLPAQTPDNVAATARLAASLEPDRLAVFGYAHVPWMKKHQKLIEEGALADVAGRWEQAGAADAVLTEGGYRRIGLDHYARPCDPLSRALDDRRLRRNFQGYTDDPASILIPFGPSAIGQQPSAMVQNAVDARTWREAVGAGRLPVARFLVVTDEDRLRSEVIESLMTYLDVDLEEVCLRHGVGAGRLDACLETLRPLEEAGLCEVMGRRVRIPEAARRLARVTAAAFDARLPEAEGRHARAI</sequence>
<gene>
    <name evidence="18" type="primary">hemN</name>
    <name evidence="18" type="ORF">CD943_00990</name>
</gene>
<feature type="binding site" evidence="15">
    <location>
        <position position="51"/>
    </location>
    <ligand>
        <name>S-adenosyl-L-methionine</name>
        <dbReference type="ChEBI" id="CHEBI:59789"/>
        <label>1</label>
    </ligand>
</feature>
<evidence type="ECO:0000256" key="13">
    <source>
        <dbReference type="ARBA" id="ARBA00048321"/>
    </source>
</evidence>
<dbReference type="Pfam" id="PF04055">
    <property type="entry name" value="Radical_SAM"/>
    <property type="match status" value="1"/>
</dbReference>
<comment type="subunit">
    <text evidence="4">Monomer.</text>
</comment>
<dbReference type="GO" id="GO:0006782">
    <property type="term" value="P:protoporphyrinogen IX biosynthetic process"/>
    <property type="evidence" value="ECO:0007669"/>
    <property type="project" value="UniProtKB-UniPathway"/>
</dbReference>
<dbReference type="InterPro" id="IPR007197">
    <property type="entry name" value="rSAM"/>
</dbReference>
<dbReference type="SMART" id="SM00729">
    <property type="entry name" value="Elp3"/>
    <property type="match status" value="1"/>
</dbReference>
<dbReference type="GO" id="GO:0051989">
    <property type="term" value="F:coproporphyrinogen dehydrogenase activity"/>
    <property type="evidence" value="ECO:0007669"/>
    <property type="project" value="UniProtKB-EC"/>
</dbReference>
<feature type="binding site" evidence="15">
    <location>
        <position position="240"/>
    </location>
    <ligand>
        <name>S-adenosyl-L-methionine</name>
        <dbReference type="ChEBI" id="CHEBI:59789"/>
        <label>2</label>
    </ligand>
</feature>
<dbReference type="NCBIfam" id="TIGR00538">
    <property type="entry name" value="hemN"/>
    <property type="match status" value="1"/>
</dbReference>
<evidence type="ECO:0000256" key="16">
    <source>
        <dbReference type="PIRSR" id="PIRSR000167-2"/>
    </source>
</evidence>
<dbReference type="InterPro" id="IPR004558">
    <property type="entry name" value="Coprogen_oxidase_HemN"/>
</dbReference>
<dbReference type="InterPro" id="IPR013785">
    <property type="entry name" value="Aldolase_TIM"/>
</dbReference>
<feature type="binding site" evidence="15">
    <location>
        <position position="109"/>
    </location>
    <ligand>
        <name>S-adenosyl-L-methionine</name>
        <dbReference type="ChEBI" id="CHEBI:59789"/>
        <label>1</label>
    </ligand>
</feature>
<reference evidence="18 19" key="1">
    <citation type="submission" date="2017-06" db="EMBL/GenBank/DDBJ databases">
        <title>Biodegradation of gentamicin by bacterial consortia AMQD4 in synthetic medium and raw gentamicin sewage.</title>
        <authorList>
            <person name="Chang H."/>
            <person name="Feng Y."/>
            <person name="Li Z."/>
            <person name="Xue J."/>
            <person name="Cheng D."/>
        </authorList>
    </citation>
    <scope>NUCLEOTIDE SEQUENCE [LARGE SCALE GENOMIC DNA]</scope>
    <source>
        <strain evidence="18 19">BZC3</strain>
    </source>
</reference>
<keyword evidence="11 14" id="KW-0411">Iron-sulfur</keyword>
<keyword evidence="12 14" id="KW-0627">Porphyrin biosynthesis</keyword>
<evidence type="ECO:0000256" key="3">
    <source>
        <dbReference type="ARBA" id="ARBA00005493"/>
    </source>
</evidence>
<evidence type="ECO:0000256" key="4">
    <source>
        <dbReference type="ARBA" id="ARBA00011245"/>
    </source>
</evidence>
<evidence type="ECO:0000256" key="6">
    <source>
        <dbReference type="ARBA" id="ARBA00022490"/>
    </source>
</evidence>
<dbReference type="PANTHER" id="PTHR13932:SF6">
    <property type="entry name" value="OXYGEN-INDEPENDENT COPROPORPHYRINOGEN III OXIDASE"/>
    <property type="match status" value="1"/>
</dbReference>
<evidence type="ECO:0000256" key="15">
    <source>
        <dbReference type="PIRSR" id="PIRSR000167-1"/>
    </source>
</evidence>
<feature type="domain" description="Radical SAM core" evidence="17">
    <location>
        <begin position="42"/>
        <end position="280"/>
    </location>
</feature>
<evidence type="ECO:0000256" key="8">
    <source>
        <dbReference type="ARBA" id="ARBA00022723"/>
    </source>
</evidence>
<dbReference type="EMBL" id="CP021995">
    <property type="protein sequence ID" value="ASD25593.1"/>
    <property type="molecule type" value="Genomic_DNA"/>
</dbReference>
<evidence type="ECO:0000256" key="14">
    <source>
        <dbReference type="PIRNR" id="PIRNR000167"/>
    </source>
</evidence>
<dbReference type="InterPro" id="IPR006638">
    <property type="entry name" value="Elp3/MiaA/NifB-like_rSAM"/>
</dbReference>
<comment type="subcellular location">
    <subcellularLocation>
        <location evidence="1 14">Cytoplasm</location>
    </subcellularLocation>
</comment>
<feature type="binding site" evidence="15">
    <location>
        <position position="169"/>
    </location>
    <ligand>
        <name>S-adenosyl-L-methionine</name>
        <dbReference type="ChEBI" id="CHEBI:59789"/>
        <label>2</label>
    </ligand>
</feature>
<feature type="binding site" evidence="15">
    <location>
        <position position="181"/>
    </location>
    <ligand>
        <name>S-adenosyl-L-methionine</name>
        <dbReference type="ChEBI" id="CHEBI:59789"/>
        <label>2</label>
    </ligand>
</feature>
<dbReference type="GO" id="GO:0004109">
    <property type="term" value="F:coproporphyrinogen oxidase activity"/>
    <property type="evidence" value="ECO:0007669"/>
    <property type="project" value="InterPro"/>
</dbReference>
<feature type="binding site" evidence="15">
    <location>
        <position position="326"/>
    </location>
    <ligand>
        <name>S-adenosyl-L-methionine</name>
        <dbReference type="ChEBI" id="CHEBI:59789"/>
        <label>1</label>
    </ligand>
</feature>
<protein>
    <recommendedName>
        <fullName evidence="14">Coproporphyrinogen-III oxidase</fullName>
        <ecNumber evidence="14">1.3.98.3</ecNumber>
    </recommendedName>
</protein>
<dbReference type="AlphaFoldDB" id="A0A1Z3LTV8"/>
<keyword evidence="5 14" id="KW-0004">4Fe-4S</keyword>
<dbReference type="GO" id="GO:0046872">
    <property type="term" value="F:metal ion binding"/>
    <property type="evidence" value="ECO:0007669"/>
    <property type="project" value="UniProtKB-KW"/>
</dbReference>
<dbReference type="EC" id="1.3.98.3" evidence="14"/>
<dbReference type="InterPro" id="IPR058240">
    <property type="entry name" value="rSAM_sf"/>
</dbReference>
<dbReference type="SFLD" id="SFLDS00029">
    <property type="entry name" value="Radical_SAM"/>
    <property type="match status" value="1"/>
</dbReference>
<keyword evidence="7 14" id="KW-0949">S-adenosyl-L-methionine</keyword>
<accession>A0A1Z3LTV8</accession>
<evidence type="ECO:0000256" key="7">
    <source>
        <dbReference type="ARBA" id="ARBA00022691"/>
    </source>
</evidence>
<dbReference type="PIRSF" id="PIRSF000167">
    <property type="entry name" value="HemN"/>
    <property type="match status" value="1"/>
</dbReference>
<keyword evidence="9 14" id="KW-0560">Oxidoreductase</keyword>
<evidence type="ECO:0000256" key="12">
    <source>
        <dbReference type="ARBA" id="ARBA00023244"/>
    </source>
</evidence>
<dbReference type="InterPro" id="IPR034505">
    <property type="entry name" value="Coproporphyrinogen-III_oxidase"/>
</dbReference>
<evidence type="ECO:0000259" key="17">
    <source>
        <dbReference type="PROSITE" id="PS51918"/>
    </source>
</evidence>
<reference evidence="18 19" key="2">
    <citation type="submission" date="2017-06" db="EMBL/GenBank/DDBJ databases">
        <authorList>
            <person name="Kim H.J."/>
            <person name="Triplett B.A."/>
        </authorList>
    </citation>
    <scope>NUCLEOTIDE SEQUENCE [LARGE SCALE GENOMIC DNA]</scope>
    <source>
        <strain evidence="18 19">BZC3</strain>
    </source>
</reference>
<name>A0A1Z3LTV8_BREDI</name>
<evidence type="ECO:0000256" key="1">
    <source>
        <dbReference type="ARBA" id="ARBA00004496"/>
    </source>
</evidence>
<feature type="binding site" evidence="16">
    <location>
        <position position="61"/>
    </location>
    <ligand>
        <name>[4Fe-4S] cluster</name>
        <dbReference type="ChEBI" id="CHEBI:49883"/>
        <note>4Fe-4S-S-AdoMet</note>
    </ligand>
</feature>
<comment type="catalytic activity">
    <reaction evidence="13 14">
        <text>coproporphyrinogen III + 2 S-adenosyl-L-methionine = protoporphyrinogen IX + 2 5'-deoxyadenosine + 2 L-methionine + 2 CO2</text>
        <dbReference type="Rhea" id="RHEA:15425"/>
        <dbReference type="ChEBI" id="CHEBI:16526"/>
        <dbReference type="ChEBI" id="CHEBI:17319"/>
        <dbReference type="ChEBI" id="CHEBI:57307"/>
        <dbReference type="ChEBI" id="CHEBI:57309"/>
        <dbReference type="ChEBI" id="CHEBI:57844"/>
        <dbReference type="ChEBI" id="CHEBI:59789"/>
        <dbReference type="EC" id="1.3.98.3"/>
    </reaction>
</comment>
<dbReference type="RefSeq" id="WP_088409815.1">
    <property type="nucleotide sequence ID" value="NZ_CP021995.1"/>
</dbReference>
<evidence type="ECO:0000256" key="9">
    <source>
        <dbReference type="ARBA" id="ARBA00023002"/>
    </source>
</evidence>
<keyword evidence="10 14" id="KW-0408">Iron</keyword>
<keyword evidence="6 14" id="KW-0963">Cytoplasm</keyword>
<feature type="binding site" evidence="15">
    <location>
        <position position="206"/>
    </location>
    <ligand>
        <name>S-adenosyl-L-methionine</name>
        <dbReference type="ChEBI" id="CHEBI:59789"/>
        <label>2</label>
    </ligand>
</feature>
<dbReference type="Gene3D" id="1.10.10.920">
    <property type="match status" value="1"/>
</dbReference>
<dbReference type="GO" id="GO:0051539">
    <property type="term" value="F:4 iron, 4 sulfur cluster binding"/>
    <property type="evidence" value="ECO:0007669"/>
    <property type="project" value="UniProtKB-KW"/>
</dbReference>
<proteinExistence type="inferred from homology"/>
<feature type="binding site" evidence="15">
    <location>
        <position position="142"/>
    </location>
    <ligand>
        <name>S-adenosyl-L-methionine</name>
        <dbReference type="ChEBI" id="CHEBI:59789"/>
        <label>1</label>
    </ligand>
</feature>
<evidence type="ECO:0000256" key="2">
    <source>
        <dbReference type="ARBA" id="ARBA00004785"/>
    </source>
</evidence>
<dbReference type="Proteomes" id="UP000197024">
    <property type="component" value="Chromosome"/>
</dbReference>
<evidence type="ECO:0000313" key="18">
    <source>
        <dbReference type="EMBL" id="ASD25593.1"/>
    </source>
</evidence>
<organism evidence="18 19">
    <name type="scientific">Brevundimonas diminuta</name>
    <name type="common">Pseudomonas diminuta</name>
    <dbReference type="NCBI Taxonomy" id="293"/>
    <lineage>
        <taxon>Bacteria</taxon>
        <taxon>Pseudomonadati</taxon>
        <taxon>Pseudomonadota</taxon>
        <taxon>Alphaproteobacteria</taxon>
        <taxon>Caulobacterales</taxon>
        <taxon>Caulobacteraceae</taxon>
        <taxon>Brevundimonas</taxon>
    </lineage>
</organism>
<evidence type="ECO:0000256" key="11">
    <source>
        <dbReference type="ARBA" id="ARBA00023014"/>
    </source>
</evidence>
<evidence type="ECO:0000256" key="5">
    <source>
        <dbReference type="ARBA" id="ARBA00022485"/>
    </source>
</evidence>
<feature type="binding site" evidence="16">
    <location>
        <position position="57"/>
    </location>
    <ligand>
        <name>[4Fe-4S] cluster</name>
        <dbReference type="ChEBI" id="CHEBI:49883"/>
        <note>4Fe-4S-S-AdoMet</note>
    </ligand>
</feature>
<comment type="pathway">
    <text evidence="2 14">Porphyrin-containing compound metabolism; protoporphyrin-IX biosynthesis; protoporphyrinogen-IX from coproporphyrinogen-III (AdoMet route): step 1/1.</text>
</comment>